<dbReference type="Pfam" id="PF12833">
    <property type="entry name" value="HTH_18"/>
    <property type="match status" value="1"/>
</dbReference>
<dbReference type="InterPro" id="IPR011051">
    <property type="entry name" value="RmlC_Cupin_sf"/>
</dbReference>
<dbReference type="InterPro" id="IPR003313">
    <property type="entry name" value="AraC-bd"/>
</dbReference>
<evidence type="ECO:0000256" key="3">
    <source>
        <dbReference type="ARBA" id="ARBA00023163"/>
    </source>
</evidence>
<dbReference type="Proteomes" id="UP001597362">
    <property type="component" value="Unassembled WGS sequence"/>
</dbReference>
<dbReference type="SUPFAM" id="SSF51182">
    <property type="entry name" value="RmlC-like cupins"/>
    <property type="match status" value="1"/>
</dbReference>
<feature type="domain" description="HTH araC/xylS-type" evidence="4">
    <location>
        <begin position="235"/>
        <end position="332"/>
    </location>
</feature>
<keyword evidence="2" id="KW-0238">DNA-binding</keyword>
<keyword evidence="1" id="KW-0805">Transcription regulation</keyword>
<name>A0ABW4YR96_9BACL</name>
<proteinExistence type="predicted"/>
<dbReference type="Pfam" id="PF02311">
    <property type="entry name" value="AraC_binding"/>
    <property type="match status" value="1"/>
</dbReference>
<keyword evidence="6" id="KW-1185">Reference proteome</keyword>
<dbReference type="InterPro" id="IPR014710">
    <property type="entry name" value="RmlC-like_jellyroll"/>
</dbReference>
<sequence length="337" mass="39577">MKTIIDEKSLYKMLSNSNLKFFSSGVLHVADPLFITHWSINQEEFVSNIFYSSLDNESFSTPFKKESLPKSWSMFGIKQDLGNNSKLNAPYHRNKHIELHYVKEGTFNIKINRTIHTLNKGDVCIINPNCYHSDLINQDDLDLFIIGINREITHASEIDFSKYDLINSSFSANKKKSEYIIFRDVVGIEDVLHVLVENIKSDNFKTLSKFLDKLYANDYDLVVEHETSRNSILFEEINNFIMSNYQTVTLEDLQFYFNFSKEHISRIIKKETGLTFCKYVQKIKLDESIYLLRTTNYSIKVIMRSIGYSNETHFYNLFEDYTGVLPQKYRKAKRQLK</sequence>
<dbReference type="InterPro" id="IPR018060">
    <property type="entry name" value="HTH_AraC"/>
</dbReference>
<evidence type="ECO:0000313" key="5">
    <source>
        <dbReference type="EMBL" id="MFD2118009.1"/>
    </source>
</evidence>
<dbReference type="InterPro" id="IPR009057">
    <property type="entry name" value="Homeodomain-like_sf"/>
</dbReference>
<dbReference type="Gene3D" id="2.60.120.10">
    <property type="entry name" value="Jelly Rolls"/>
    <property type="match status" value="1"/>
</dbReference>
<evidence type="ECO:0000313" key="6">
    <source>
        <dbReference type="Proteomes" id="UP001597362"/>
    </source>
</evidence>
<dbReference type="SMART" id="SM00342">
    <property type="entry name" value="HTH_ARAC"/>
    <property type="match status" value="1"/>
</dbReference>
<protein>
    <submittedName>
        <fullName evidence="5">Helix-turn-helix domain-containing protein</fullName>
    </submittedName>
</protein>
<dbReference type="PANTHER" id="PTHR43280:SF2">
    <property type="entry name" value="HTH-TYPE TRANSCRIPTIONAL REGULATOR EXSA"/>
    <property type="match status" value="1"/>
</dbReference>
<evidence type="ECO:0000256" key="2">
    <source>
        <dbReference type="ARBA" id="ARBA00023125"/>
    </source>
</evidence>
<keyword evidence="3" id="KW-0804">Transcription</keyword>
<dbReference type="RefSeq" id="WP_377775505.1">
    <property type="nucleotide sequence ID" value="NZ_JBHUHO010000049.1"/>
</dbReference>
<reference evidence="6" key="1">
    <citation type="journal article" date="2019" name="Int. J. Syst. Evol. Microbiol.">
        <title>The Global Catalogue of Microorganisms (GCM) 10K type strain sequencing project: providing services to taxonomists for standard genome sequencing and annotation.</title>
        <authorList>
            <consortium name="The Broad Institute Genomics Platform"/>
            <consortium name="The Broad Institute Genome Sequencing Center for Infectious Disease"/>
            <person name="Wu L."/>
            <person name="Ma J."/>
        </authorList>
    </citation>
    <scope>NUCLEOTIDE SEQUENCE [LARGE SCALE GENOMIC DNA]</scope>
    <source>
        <strain evidence="6">GH52</strain>
    </source>
</reference>
<dbReference type="PROSITE" id="PS01124">
    <property type="entry name" value="HTH_ARAC_FAMILY_2"/>
    <property type="match status" value="1"/>
</dbReference>
<comment type="caution">
    <text evidence="5">The sequence shown here is derived from an EMBL/GenBank/DDBJ whole genome shotgun (WGS) entry which is preliminary data.</text>
</comment>
<evidence type="ECO:0000256" key="1">
    <source>
        <dbReference type="ARBA" id="ARBA00023015"/>
    </source>
</evidence>
<dbReference type="Gene3D" id="1.10.10.60">
    <property type="entry name" value="Homeodomain-like"/>
    <property type="match status" value="2"/>
</dbReference>
<dbReference type="SUPFAM" id="SSF46689">
    <property type="entry name" value="Homeodomain-like"/>
    <property type="match status" value="1"/>
</dbReference>
<accession>A0ABW4YR96</accession>
<dbReference type="EMBL" id="JBHUHO010000049">
    <property type="protein sequence ID" value="MFD2118009.1"/>
    <property type="molecule type" value="Genomic_DNA"/>
</dbReference>
<dbReference type="PANTHER" id="PTHR43280">
    <property type="entry name" value="ARAC-FAMILY TRANSCRIPTIONAL REGULATOR"/>
    <property type="match status" value="1"/>
</dbReference>
<organism evidence="5 6">
    <name type="scientific">Paenibacillus yanchengensis</name>
    <dbReference type="NCBI Taxonomy" id="2035833"/>
    <lineage>
        <taxon>Bacteria</taxon>
        <taxon>Bacillati</taxon>
        <taxon>Bacillota</taxon>
        <taxon>Bacilli</taxon>
        <taxon>Bacillales</taxon>
        <taxon>Paenibacillaceae</taxon>
        <taxon>Paenibacillus</taxon>
    </lineage>
</organism>
<gene>
    <name evidence="5" type="ORF">ACFSJH_20045</name>
</gene>
<evidence type="ECO:0000259" key="4">
    <source>
        <dbReference type="PROSITE" id="PS01124"/>
    </source>
</evidence>